<keyword evidence="2" id="KW-0489">Methyltransferase</keyword>
<keyword evidence="2" id="KW-0808">Transferase</keyword>
<feature type="domain" description="Methyltransferase" evidence="1">
    <location>
        <begin position="57"/>
        <end position="161"/>
    </location>
</feature>
<dbReference type="Gene3D" id="3.40.50.150">
    <property type="entry name" value="Vaccinia Virus protein VP39"/>
    <property type="match status" value="1"/>
</dbReference>
<dbReference type="Pfam" id="PF13847">
    <property type="entry name" value="Methyltransf_31"/>
    <property type="match status" value="1"/>
</dbReference>
<dbReference type="OrthoDB" id="3896938at2"/>
<dbReference type="RefSeq" id="WP_139514537.1">
    <property type="nucleotide sequence ID" value="NZ_CP040896.1"/>
</dbReference>
<evidence type="ECO:0000313" key="2">
    <source>
        <dbReference type="EMBL" id="QDA59355.1"/>
    </source>
</evidence>
<name>A0A5B7ZXR4_9BACT</name>
<dbReference type="InterPro" id="IPR029063">
    <property type="entry name" value="SAM-dependent_MTases_sf"/>
</dbReference>
<reference evidence="2 3" key="1">
    <citation type="submission" date="2019-06" db="EMBL/GenBank/DDBJ databases">
        <authorList>
            <person name="Srinivasan S."/>
        </authorList>
    </citation>
    <scope>NUCLEOTIDE SEQUENCE [LARGE SCALE GENOMIC DNA]</scope>
    <source>
        <strain evidence="2 3">17J68-5</strain>
    </source>
</reference>
<gene>
    <name evidence="2" type="ORF">FHG12_04205</name>
</gene>
<dbReference type="KEGG" id="hyj:FHG12_04205"/>
<dbReference type="PANTHER" id="PTHR43861">
    <property type="entry name" value="TRANS-ACONITATE 2-METHYLTRANSFERASE-RELATED"/>
    <property type="match status" value="1"/>
</dbReference>
<keyword evidence="3" id="KW-1185">Reference proteome</keyword>
<dbReference type="SUPFAM" id="SSF53335">
    <property type="entry name" value="S-adenosyl-L-methionine-dependent methyltransferases"/>
    <property type="match status" value="1"/>
</dbReference>
<sequence>MESLQDVIEENFCLKFELKTLAEVILRNESERWVPGFLHSSTEYSHIERYKLSCIYSKGKKVIDIACGVGKGSYVLAKEGGAYSVKGYDIQHDAIRYARWRNKLENVKFDFGDAEKLQAFEEFDLAVSFETVEHLKDYKAFVKNIHNSLRSDGLFLVSTPISSVAVNKNPINPYHVQEWGFKEFQKIISEYFIIEKIYVQLYPLPLNSSSSIELQEVAAVNHSLSSRILRKLKIMLSNKPVSLDVINKNTGMITEETNMNESLLPEIEEFVGQYDENELGVIRTGYQILVGRKKQL</sequence>
<dbReference type="GO" id="GO:0032259">
    <property type="term" value="P:methylation"/>
    <property type="evidence" value="ECO:0007669"/>
    <property type="project" value="UniProtKB-KW"/>
</dbReference>
<dbReference type="InterPro" id="IPR025714">
    <property type="entry name" value="Methyltranfer_dom"/>
</dbReference>
<dbReference type="AlphaFoldDB" id="A0A5B7ZXR4"/>
<dbReference type="EMBL" id="CP040896">
    <property type="protein sequence ID" value="QDA59355.1"/>
    <property type="molecule type" value="Genomic_DNA"/>
</dbReference>
<dbReference type="Proteomes" id="UP000305398">
    <property type="component" value="Chromosome"/>
</dbReference>
<evidence type="ECO:0000313" key="3">
    <source>
        <dbReference type="Proteomes" id="UP000305398"/>
    </source>
</evidence>
<protein>
    <submittedName>
        <fullName evidence="2">Class I SAM-dependent methyltransferase</fullName>
    </submittedName>
</protein>
<dbReference type="CDD" id="cd02440">
    <property type="entry name" value="AdoMet_MTases"/>
    <property type="match status" value="1"/>
</dbReference>
<accession>A0A5B7ZXR4</accession>
<dbReference type="GO" id="GO:0008168">
    <property type="term" value="F:methyltransferase activity"/>
    <property type="evidence" value="ECO:0007669"/>
    <property type="project" value="UniProtKB-KW"/>
</dbReference>
<evidence type="ECO:0000259" key="1">
    <source>
        <dbReference type="Pfam" id="PF13847"/>
    </source>
</evidence>
<organism evidence="2 3">
    <name type="scientific">Hymenobacter jejuensis</name>
    <dbReference type="NCBI Taxonomy" id="2502781"/>
    <lineage>
        <taxon>Bacteria</taxon>
        <taxon>Pseudomonadati</taxon>
        <taxon>Bacteroidota</taxon>
        <taxon>Cytophagia</taxon>
        <taxon>Cytophagales</taxon>
        <taxon>Hymenobacteraceae</taxon>
        <taxon>Hymenobacter</taxon>
    </lineage>
</organism>
<proteinExistence type="predicted"/>